<feature type="region of interest" description="Disordered" evidence="1">
    <location>
        <begin position="75"/>
        <end position="95"/>
    </location>
</feature>
<evidence type="ECO:0000256" key="1">
    <source>
        <dbReference type="SAM" id="MobiDB-lite"/>
    </source>
</evidence>
<keyword evidence="3" id="KW-1185">Reference proteome</keyword>
<reference evidence="2" key="1">
    <citation type="submission" date="2021-03" db="EMBL/GenBank/DDBJ databases">
        <authorList>
            <person name="Tagirdzhanova G."/>
        </authorList>
    </citation>
    <scope>NUCLEOTIDE SEQUENCE</scope>
</reference>
<dbReference type="EMBL" id="CAJPDT010000067">
    <property type="protein sequence ID" value="CAF9932680.1"/>
    <property type="molecule type" value="Genomic_DNA"/>
</dbReference>
<evidence type="ECO:0008006" key="4">
    <source>
        <dbReference type="Google" id="ProtNLM"/>
    </source>
</evidence>
<feature type="compositionally biased region" description="Polar residues" evidence="1">
    <location>
        <begin position="278"/>
        <end position="290"/>
    </location>
</feature>
<accession>A0A8H3ITB8</accession>
<evidence type="ECO:0000313" key="3">
    <source>
        <dbReference type="Proteomes" id="UP000664534"/>
    </source>
</evidence>
<name>A0A8H3ITB8_9LECA</name>
<feature type="region of interest" description="Disordered" evidence="1">
    <location>
        <begin position="693"/>
        <end position="713"/>
    </location>
</feature>
<dbReference type="AlphaFoldDB" id="A0A8H3ITB8"/>
<dbReference type="Proteomes" id="UP000664534">
    <property type="component" value="Unassembled WGS sequence"/>
</dbReference>
<organism evidence="2 3">
    <name type="scientific">Imshaugia aleurites</name>
    <dbReference type="NCBI Taxonomy" id="172621"/>
    <lineage>
        <taxon>Eukaryota</taxon>
        <taxon>Fungi</taxon>
        <taxon>Dikarya</taxon>
        <taxon>Ascomycota</taxon>
        <taxon>Pezizomycotina</taxon>
        <taxon>Lecanoromycetes</taxon>
        <taxon>OSLEUM clade</taxon>
        <taxon>Lecanoromycetidae</taxon>
        <taxon>Lecanorales</taxon>
        <taxon>Lecanorineae</taxon>
        <taxon>Parmeliaceae</taxon>
        <taxon>Imshaugia</taxon>
    </lineage>
</organism>
<comment type="caution">
    <text evidence="2">The sequence shown here is derived from an EMBL/GenBank/DDBJ whole genome shotgun (WGS) entry which is preliminary data.</text>
</comment>
<evidence type="ECO:0000313" key="2">
    <source>
        <dbReference type="EMBL" id="CAF9932680.1"/>
    </source>
</evidence>
<gene>
    <name evidence="2" type="ORF">IMSHALPRED_008951</name>
</gene>
<feature type="region of interest" description="Disordered" evidence="1">
    <location>
        <begin position="278"/>
        <end position="301"/>
    </location>
</feature>
<proteinExistence type="predicted"/>
<protein>
    <recommendedName>
        <fullName evidence="4">F-box domain-containing protein</fullName>
    </recommendedName>
</protein>
<sequence>MGTRGFRIVRYRGRYYCYYNGLDSYPESLGEEIRRQIPTDREKYTEWLIGQRRHYEDLHNKLKDYLSVRQYDSGEGVRENGRSTARPQMIGDNPNNTNLPSYMPEDLDEHDAAWAYIVDLDREVFTINNSAHMKLFRIPKHGWIAAIVKSASDIRFSHREKIILRGLLPLGCVTDLVLHVEPIATEILDSYNMLAVDIRAQGRILKNLLLGWNAEDLCFRELAHAILCIASPCKNLSLVRSRRVLDSPEAGYSDILSRDQPKQQGGCYYDGYNTGDSKNGRNVNLSTGEGTTRHTDGGGMDTPPMMGQSLVGGLDAEFVAHFGVGCHLQNNPPGTSPTETVYWFEGVLILLAVQLTRTGAVAQNVIRILQYHQQNYAHKSIDAIIISIEHVILLTVSPNGNVQHTEPLPLFALGAHKSKDASARYPAVYLETLERTVRHEWAKNAMIKRQTTELAAAVQKRKMKQSQAEVGTISSKNAINAVFKPERDLERIHAEERLEEKARDPGSIEEIGLRFGKEINDGYQSMPDDAVTETSFLSLVNFLESSARRNMRTATHGRLPTEIYRTIIANLPDVQTYRACMDVSIAFRDLCQQNLWIMDNLVLRGTTDHPNLQKHEAQRESNLFSTLHLATGIVQPMWFCRTSDYNSPYYGDDLGKYPDREWFKVVIGSQCGRRSVFQNMAVCLRPVEERTIEPRPRYDSQEIMSSEEGSDSD</sequence>
<dbReference type="OrthoDB" id="3938867at2759"/>